<dbReference type="EMBL" id="CABPRU010000014">
    <property type="protein sequence ID" value="VVE44538.1"/>
    <property type="molecule type" value="Genomic_DNA"/>
</dbReference>
<evidence type="ECO:0000313" key="1">
    <source>
        <dbReference type="EMBL" id="VVE44538.1"/>
    </source>
</evidence>
<reference evidence="1 2" key="1">
    <citation type="submission" date="2019-08" db="EMBL/GenBank/DDBJ databases">
        <authorList>
            <person name="Peeters C."/>
        </authorList>
    </citation>
    <scope>NUCLEOTIDE SEQUENCE [LARGE SCALE GENOMIC DNA]</scope>
    <source>
        <strain evidence="1 2">LMG 31013</strain>
    </source>
</reference>
<keyword evidence="2" id="KW-1185">Reference proteome</keyword>
<name>A0A5E4Y7V0_9BURK</name>
<proteinExistence type="predicted"/>
<sequence length="78" mass="8777">MRTEGKRRADDVFHPIPVLRVRQWLCGSYPRLVKLPAGILLYLPLRLSLRFDRTVTVSELPHTPAGRKAGTKKNGNAA</sequence>
<gene>
    <name evidence="1" type="ORF">PTE31013_04356</name>
</gene>
<dbReference type="Proteomes" id="UP000334380">
    <property type="component" value="Unassembled WGS sequence"/>
</dbReference>
<organism evidence="1 2">
    <name type="scientific">Pandoraea terrigena</name>
    <dbReference type="NCBI Taxonomy" id="2508292"/>
    <lineage>
        <taxon>Bacteria</taxon>
        <taxon>Pseudomonadati</taxon>
        <taxon>Pseudomonadota</taxon>
        <taxon>Betaproteobacteria</taxon>
        <taxon>Burkholderiales</taxon>
        <taxon>Burkholderiaceae</taxon>
        <taxon>Pandoraea</taxon>
    </lineage>
</organism>
<protein>
    <submittedName>
        <fullName evidence="1">Uncharacterized protein</fullName>
    </submittedName>
</protein>
<accession>A0A5E4Y7V0</accession>
<dbReference type="AlphaFoldDB" id="A0A5E4Y7V0"/>
<evidence type="ECO:0000313" key="2">
    <source>
        <dbReference type="Proteomes" id="UP000334380"/>
    </source>
</evidence>